<comment type="similarity">
    <text evidence="4 14">Belongs to the diacylglycerol acyltransferase family.</text>
</comment>
<comment type="subcellular location">
    <subcellularLocation>
        <location evidence="1 14">Endoplasmic reticulum membrane</location>
        <topology evidence="1 14">Multi-pass membrane protein</topology>
    </subcellularLocation>
</comment>
<dbReference type="Proteomes" id="UP000664859">
    <property type="component" value="Unassembled WGS sequence"/>
</dbReference>
<keyword evidence="8" id="KW-0319">Glycerol metabolism</keyword>
<evidence type="ECO:0000256" key="1">
    <source>
        <dbReference type="ARBA" id="ARBA00004477"/>
    </source>
</evidence>
<evidence type="ECO:0000313" key="16">
    <source>
        <dbReference type="Proteomes" id="UP000664859"/>
    </source>
</evidence>
<comment type="pathway">
    <text evidence="2">Glycerolipid metabolism; triacylglycerol biosynthesis.</text>
</comment>
<dbReference type="GO" id="GO:0019432">
    <property type="term" value="P:triglyceride biosynthetic process"/>
    <property type="evidence" value="ECO:0007669"/>
    <property type="project" value="TreeGrafter"/>
</dbReference>
<comment type="pathway">
    <text evidence="3">Lipid metabolism.</text>
</comment>
<dbReference type="PANTHER" id="PTHR12317">
    <property type="entry name" value="DIACYLGLYCEROL O-ACYLTRANSFERASE"/>
    <property type="match status" value="1"/>
</dbReference>
<evidence type="ECO:0000256" key="11">
    <source>
        <dbReference type="ARBA" id="ARBA00023098"/>
    </source>
</evidence>
<organism evidence="15 16">
    <name type="scientific">Tribonema minus</name>
    <dbReference type="NCBI Taxonomy" id="303371"/>
    <lineage>
        <taxon>Eukaryota</taxon>
        <taxon>Sar</taxon>
        <taxon>Stramenopiles</taxon>
        <taxon>Ochrophyta</taxon>
        <taxon>PX clade</taxon>
        <taxon>Xanthophyceae</taxon>
        <taxon>Tribonematales</taxon>
        <taxon>Tribonemataceae</taxon>
        <taxon>Tribonema</taxon>
    </lineage>
</organism>
<dbReference type="GO" id="GO:0005789">
    <property type="term" value="C:endoplasmic reticulum membrane"/>
    <property type="evidence" value="ECO:0007669"/>
    <property type="project" value="UniProtKB-SubCell"/>
</dbReference>
<keyword evidence="11" id="KW-0443">Lipid metabolism</keyword>
<keyword evidence="6 14" id="KW-0808">Transferase</keyword>
<dbReference type="PANTHER" id="PTHR12317:SF0">
    <property type="entry name" value="ACYLTRANSFERASE"/>
    <property type="match status" value="1"/>
</dbReference>
<dbReference type="EMBL" id="JAFCMP010000047">
    <property type="protein sequence ID" value="KAG5189564.1"/>
    <property type="molecule type" value="Genomic_DNA"/>
</dbReference>
<evidence type="ECO:0000313" key="15">
    <source>
        <dbReference type="EMBL" id="KAG5189564.1"/>
    </source>
</evidence>
<protein>
    <recommendedName>
        <fullName evidence="14">Acyltransferase</fullName>
        <ecNumber evidence="14">2.3.1.-</ecNumber>
    </recommendedName>
</protein>
<keyword evidence="12 14" id="KW-0472">Membrane</keyword>
<reference evidence="15" key="1">
    <citation type="submission" date="2021-02" db="EMBL/GenBank/DDBJ databases">
        <title>First Annotated Genome of the Yellow-green Alga Tribonema minus.</title>
        <authorList>
            <person name="Mahan K.M."/>
        </authorList>
    </citation>
    <scope>NUCLEOTIDE SEQUENCE</scope>
    <source>
        <strain evidence="15">UTEX B ZZ1240</strain>
    </source>
</reference>
<dbReference type="EC" id="2.3.1.-" evidence="14"/>
<evidence type="ECO:0000256" key="13">
    <source>
        <dbReference type="ARBA" id="ARBA00023315"/>
    </source>
</evidence>
<evidence type="ECO:0000256" key="6">
    <source>
        <dbReference type="ARBA" id="ARBA00022679"/>
    </source>
</evidence>
<comment type="caution">
    <text evidence="15">The sequence shown here is derived from an EMBL/GenBank/DDBJ whole genome shotgun (WGS) entry which is preliminary data.</text>
</comment>
<dbReference type="InterPro" id="IPR007130">
    <property type="entry name" value="DAGAT"/>
</dbReference>
<evidence type="ECO:0000256" key="2">
    <source>
        <dbReference type="ARBA" id="ARBA00004771"/>
    </source>
</evidence>
<evidence type="ECO:0000256" key="8">
    <source>
        <dbReference type="ARBA" id="ARBA00022798"/>
    </source>
</evidence>
<evidence type="ECO:0000256" key="10">
    <source>
        <dbReference type="ARBA" id="ARBA00022989"/>
    </source>
</evidence>
<keyword evidence="10 14" id="KW-1133">Transmembrane helix</keyword>
<accession>A0A836CL97</accession>
<name>A0A836CL97_9STRA</name>
<evidence type="ECO:0000256" key="3">
    <source>
        <dbReference type="ARBA" id="ARBA00005189"/>
    </source>
</evidence>
<dbReference type="Pfam" id="PF03982">
    <property type="entry name" value="DAGAT"/>
    <property type="match status" value="1"/>
</dbReference>
<keyword evidence="9 14" id="KW-0256">Endoplasmic reticulum</keyword>
<gene>
    <name evidence="15" type="ORF">JKP88DRAFT_352994</name>
</gene>
<dbReference type="GO" id="GO:0006071">
    <property type="term" value="P:glycerol metabolic process"/>
    <property type="evidence" value="ECO:0007669"/>
    <property type="project" value="UniProtKB-KW"/>
</dbReference>
<evidence type="ECO:0000256" key="9">
    <source>
        <dbReference type="ARBA" id="ARBA00022824"/>
    </source>
</evidence>
<keyword evidence="7 14" id="KW-0812">Transmembrane</keyword>
<evidence type="ECO:0000256" key="14">
    <source>
        <dbReference type="RuleBase" id="RU367023"/>
    </source>
</evidence>
<keyword evidence="13 15" id="KW-0012">Acyltransferase</keyword>
<keyword evidence="16" id="KW-1185">Reference proteome</keyword>
<comment type="caution">
    <text evidence="14">Lacks conserved residue(s) required for the propagation of feature annotation.</text>
</comment>
<feature type="transmembrane region" description="Helical" evidence="14">
    <location>
        <begin position="46"/>
        <end position="73"/>
    </location>
</feature>
<evidence type="ECO:0000256" key="4">
    <source>
        <dbReference type="ARBA" id="ARBA00005420"/>
    </source>
</evidence>
<dbReference type="AlphaFoldDB" id="A0A836CL97"/>
<dbReference type="CDD" id="cd07987">
    <property type="entry name" value="LPLAT_MGAT-like"/>
    <property type="match status" value="1"/>
</dbReference>
<keyword evidence="5" id="KW-0444">Lipid biosynthesis</keyword>
<dbReference type="GO" id="GO:0004144">
    <property type="term" value="F:diacylglycerol O-acyltransferase activity"/>
    <property type="evidence" value="ECO:0007669"/>
    <property type="project" value="TreeGrafter"/>
</dbReference>
<evidence type="ECO:0000256" key="12">
    <source>
        <dbReference type="ARBA" id="ARBA00023136"/>
    </source>
</evidence>
<evidence type="ECO:0000256" key="7">
    <source>
        <dbReference type="ARBA" id="ARBA00022692"/>
    </source>
</evidence>
<sequence>MAAVDLDGVGSLEGSQGDDGALRLTGGLPYEYKSSLLEKVKGALLALLYGIGGWVGKTLTGAIAFIIVYPYVVRVREWPAFRRAIPGWGQHYHRQVAYHMEAPHEVLAGSNEGLTPGTLMCYHPHGVLSWSFILNGGFRKEFEPGLGLVVDGLYHAPFFRWFIADWTKTVQAANKPNFQRLMKSKALLGLIPGGLEEATISCKGKDRVYLKARKGFIKYALEFGYTIVPVYCFGECDTYHNLQGLWRLRLWLNSLKMPGVCFWGTWWCPLLPIPSNINTVFGKPFRVPQIDHPTPEDINKWHALYVQELKALYDRHKHQFASNPNQELEVCGYDAAFTPFDVNVALVHRRDVHCGTRAMRGGLQCCLIAVGSVAGAQEAAKYQQQRQEECGPDGGTLVITCGSSGGTPVHDSSNPPTDLHIRNPRTFLFSAWHVALIIKTEVIANIKFWLHATAADREVQQSSWHLKAAPHAERIDVRAALEVVPRLRARYATIS</sequence>
<dbReference type="OrthoDB" id="264532at2759"/>
<proteinExistence type="inferred from homology"/>
<evidence type="ECO:0000256" key="5">
    <source>
        <dbReference type="ARBA" id="ARBA00022516"/>
    </source>
</evidence>